<accession>A0ABX7RDS2</accession>
<dbReference type="Pfam" id="PF03466">
    <property type="entry name" value="LysR_substrate"/>
    <property type="match status" value="1"/>
</dbReference>
<name>A0ABX7RDS2_9GAMM</name>
<dbReference type="Gene3D" id="3.40.190.10">
    <property type="entry name" value="Periplasmic binding protein-like II"/>
    <property type="match status" value="2"/>
</dbReference>
<feature type="domain" description="HTH lysR-type" evidence="5">
    <location>
        <begin position="6"/>
        <end position="63"/>
    </location>
</feature>
<dbReference type="PANTHER" id="PTHR30537:SF74">
    <property type="entry name" value="HTH-TYPE TRANSCRIPTIONAL REGULATOR TRPI"/>
    <property type="match status" value="1"/>
</dbReference>
<dbReference type="InterPro" id="IPR000847">
    <property type="entry name" value="LysR_HTH_N"/>
</dbReference>
<dbReference type="SUPFAM" id="SSF46785">
    <property type="entry name" value="Winged helix' DNA-binding domain"/>
    <property type="match status" value="1"/>
</dbReference>
<keyword evidence="7" id="KW-1185">Reference proteome</keyword>
<keyword evidence="3" id="KW-0238">DNA-binding</keyword>
<comment type="similarity">
    <text evidence="1">Belongs to the LysR transcriptional regulatory family.</text>
</comment>
<organism evidence="6 7">
    <name type="scientific">Lysobacter arenosi</name>
    <dbReference type="NCBI Taxonomy" id="2795387"/>
    <lineage>
        <taxon>Bacteria</taxon>
        <taxon>Pseudomonadati</taxon>
        <taxon>Pseudomonadota</taxon>
        <taxon>Gammaproteobacteria</taxon>
        <taxon>Lysobacterales</taxon>
        <taxon>Lysobacteraceae</taxon>
        <taxon>Lysobacter</taxon>
    </lineage>
</organism>
<evidence type="ECO:0000256" key="4">
    <source>
        <dbReference type="ARBA" id="ARBA00023163"/>
    </source>
</evidence>
<dbReference type="SUPFAM" id="SSF53850">
    <property type="entry name" value="Periplasmic binding protein-like II"/>
    <property type="match status" value="1"/>
</dbReference>
<proteinExistence type="inferred from homology"/>
<dbReference type="RefSeq" id="WP_200604899.1">
    <property type="nucleotide sequence ID" value="NZ_CP071517.1"/>
</dbReference>
<dbReference type="EMBL" id="CP071517">
    <property type="protein sequence ID" value="QSX75542.1"/>
    <property type="molecule type" value="Genomic_DNA"/>
</dbReference>
<dbReference type="PANTHER" id="PTHR30537">
    <property type="entry name" value="HTH-TYPE TRANSCRIPTIONAL REGULATOR"/>
    <property type="match status" value="1"/>
</dbReference>
<reference evidence="6 7" key="1">
    <citation type="submission" date="2021-02" db="EMBL/GenBank/DDBJ databases">
        <title>Lysobacter arenosi sp. nov., isolated from soil of gangwondo yeongwol, south Korea.</title>
        <authorList>
            <person name="Kim K.R."/>
            <person name="Kim K.H."/>
            <person name="Jeon C.O."/>
        </authorList>
    </citation>
    <scope>NUCLEOTIDE SEQUENCE [LARGE SCALE GENOMIC DNA]</scope>
    <source>
        <strain evidence="6 7">R7</strain>
    </source>
</reference>
<evidence type="ECO:0000313" key="7">
    <source>
        <dbReference type="Proteomes" id="UP000663400"/>
    </source>
</evidence>
<gene>
    <name evidence="6" type="ORF">HIV01_003115</name>
</gene>
<keyword evidence="2" id="KW-0805">Transcription regulation</keyword>
<dbReference type="PROSITE" id="PS50931">
    <property type="entry name" value="HTH_LYSR"/>
    <property type="match status" value="1"/>
</dbReference>
<protein>
    <submittedName>
        <fullName evidence="6">LysR family transcriptional regulator</fullName>
    </submittedName>
</protein>
<dbReference type="InterPro" id="IPR036390">
    <property type="entry name" value="WH_DNA-bd_sf"/>
</dbReference>
<dbReference type="PRINTS" id="PR00039">
    <property type="entry name" value="HTHLYSR"/>
</dbReference>
<dbReference type="Gene3D" id="1.10.10.10">
    <property type="entry name" value="Winged helix-like DNA-binding domain superfamily/Winged helix DNA-binding domain"/>
    <property type="match status" value="1"/>
</dbReference>
<evidence type="ECO:0000313" key="6">
    <source>
        <dbReference type="EMBL" id="QSX75542.1"/>
    </source>
</evidence>
<evidence type="ECO:0000256" key="3">
    <source>
        <dbReference type="ARBA" id="ARBA00023125"/>
    </source>
</evidence>
<dbReference type="InterPro" id="IPR036388">
    <property type="entry name" value="WH-like_DNA-bd_sf"/>
</dbReference>
<dbReference type="Pfam" id="PF00126">
    <property type="entry name" value="HTH_1"/>
    <property type="match status" value="1"/>
</dbReference>
<dbReference type="InterPro" id="IPR058163">
    <property type="entry name" value="LysR-type_TF_proteobact-type"/>
</dbReference>
<dbReference type="InterPro" id="IPR005119">
    <property type="entry name" value="LysR_subst-bd"/>
</dbReference>
<sequence length="299" mass="32558">MSRDLPPLNALRAFEAVARLDSVSRAAEELHVTHGAVSRHLRALEETLGTALFVRQGRGLALTPAGRRLHEAAEAAFEPLRGAWAELRRRPQQAPLVLGCPGSVLARWMIPRLERLTRELPDLKLHLSASETAPDAQMSGLDAALLISQAPWPADWQVHELAPERIGPVLSPRLEGHQRLLSSPASALLGEPLLHTTSRPQAWQDWGIRMGLEPEALRLGTGFEHLYYLLEAAQAGLGVAISPEPLVAEDIAAGRLLAPWGFVATDGCWALCAPKRSSDPRVPRLARWLRAELATTSSA</sequence>
<evidence type="ECO:0000256" key="2">
    <source>
        <dbReference type="ARBA" id="ARBA00023015"/>
    </source>
</evidence>
<evidence type="ECO:0000256" key="1">
    <source>
        <dbReference type="ARBA" id="ARBA00009437"/>
    </source>
</evidence>
<evidence type="ECO:0000259" key="5">
    <source>
        <dbReference type="PROSITE" id="PS50931"/>
    </source>
</evidence>
<keyword evidence="4" id="KW-0804">Transcription</keyword>
<dbReference type="Proteomes" id="UP000663400">
    <property type="component" value="Chromosome"/>
</dbReference>